<dbReference type="Proteomes" id="UP000465667">
    <property type="component" value="Chromosome"/>
</dbReference>
<evidence type="ECO:0000256" key="1">
    <source>
        <dbReference type="SAM" id="Phobius"/>
    </source>
</evidence>
<evidence type="ECO:0000313" key="3">
    <source>
        <dbReference type="EMBL" id="TVT94646.1"/>
    </source>
</evidence>
<dbReference type="EMBL" id="VMTR01000068">
    <property type="protein sequence ID" value="TVT94646.1"/>
    <property type="molecule type" value="Genomic_DNA"/>
</dbReference>
<gene>
    <name evidence="3" type="ORF">FQA18_10710</name>
    <name evidence="2" type="ORF">G3A49_11980</name>
</gene>
<dbReference type="GeneID" id="300252965"/>
<sequence length="181" mass="20121">MSDEMTLSQYLTNLIVDNPISALNLVLLCITIVLSVSSYSSQARMSVRESIEQLDDLEINHSTKIKPALHDFDFGILNPRSTVQFRILGAAQNPSTASQYVTSNSLFHDSRNSEMESFLEQRDLVSKAEFNEPEVIVKIPSRNAVEVKQATEEIMLQIRDLQSAVTAGEIDELLGSNTTSN</sequence>
<accession>A0A558GA75</accession>
<protein>
    <submittedName>
        <fullName evidence="3">Uncharacterized protein</fullName>
    </submittedName>
</protein>
<keyword evidence="1" id="KW-0812">Transmembrane</keyword>
<accession>A0A6C0UUF0</accession>
<feature type="transmembrane region" description="Helical" evidence="1">
    <location>
        <begin position="20"/>
        <end position="39"/>
    </location>
</feature>
<keyword evidence="1" id="KW-0472">Membrane</keyword>
<reference evidence="3 4" key="1">
    <citation type="submission" date="2019-07" db="EMBL/GenBank/DDBJ databases">
        <title>Draft genome sequence of Haloferax volcanii SS0101, isolated from salt farm in Samut Sakhon, Thailand.</title>
        <authorList>
            <person name="Wanthongcharoen S."/>
            <person name="Yamprayoonswat W."/>
            <person name="Ruangsuj P."/>
            <person name="Thongpramul N."/>
            <person name="Jumpathong W."/>
            <person name="Sittihan S."/>
            <person name="Kanjanavas P."/>
            <person name="Yasawong M."/>
        </authorList>
    </citation>
    <scope>NUCLEOTIDE SEQUENCE [LARGE SCALE GENOMIC DNA]</scope>
    <source>
        <strain evidence="3 4">SS0101</strain>
    </source>
</reference>
<dbReference type="AlphaFoldDB" id="A0A558GA75"/>
<keyword evidence="1" id="KW-1133">Transmembrane helix</keyword>
<dbReference type="RefSeq" id="WP_144858780.1">
    <property type="nucleotide sequence ID" value="NZ_CP048738.1"/>
</dbReference>
<name>A0A558GA75_HALVO</name>
<organism evidence="3 4">
    <name type="scientific">Haloferax volcanii</name>
    <name type="common">Halobacterium volcanii</name>
    <dbReference type="NCBI Taxonomy" id="2246"/>
    <lineage>
        <taxon>Archaea</taxon>
        <taxon>Methanobacteriati</taxon>
        <taxon>Methanobacteriota</taxon>
        <taxon>Stenosarchaea group</taxon>
        <taxon>Halobacteria</taxon>
        <taxon>Halobacteriales</taxon>
        <taxon>Haloferacaceae</taxon>
        <taxon>Haloferax</taxon>
    </lineage>
</organism>
<reference evidence="2 5" key="2">
    <citation type="submission" date="2020-02" db="EMBL/GenBank/DDBJ databases">
        <title>Whole genome sequence of Haloferax alexandrinus pws1.</title>
        <authorList>
            <person name="Verma D.K."/>
            <person name="Gopal K."/>
            <person name="Prasad E.S."/>
        </authorList>
    </citation>
    <scope>NUCLEOTIDE SEQUENCE [LARGE SCALE GENOMIC DNA]</scope>
    <source>
        <strain evidence="5">wsp1</strain>
        <strain evidence="2">Wsp1</strain>
    </source>
</reference>
<evidence type="ECO:0000313" key="4">
    <source>
        <dbReference type="Proteomes" id="UP000320212"/>
    </source>
</evidence>
<proteinExistence type="predicted"/>
<dbReference type="Proteomes" id="UP000320212">
    <property type="component" value="Unassembled WGS sequence"/>
</dbReference>
<dbReference type="KEGG" id="hale:G3A49_11980"/>
<evidence type="ECO:0000313" key="5">
    <source>
        <dbReference type="Proteomes" id="UP000465667"/>
    </source>
</evidence>
<dbReference type="EMBL" id="CP048738">
    <property type="protein sequence ID" value="QIB78817.1"/>
    <property type="molecule type" value="Genomic_DNA"/>
</dbReference>
<evidence type="ECO:0000313" key="2">
    <source>
        <dbReference type="EMBL" id="QIB78817.1"/>
    </source>
</evidence>